<feature type="domain" description="Nucleoside phosphorylase" evidence="2">
    <location>
        <begin position="56"/>
        <end position="269"/>
    </location>
</feature>
<dbReference type="Proteomes" id="UP001183643">
    <property type="component" value="Unassembled WGS sequence"/>
</dbReference>
<dbReference type="Pfam" id="PF01048">
    <property type="entry name" value="PNP_UDP_1"/>
    <property type="match status" value="1"/>
</dbReference>
<evidence type="ECO:0000259" key="3">
    <source>
        <dbReference type="Pfam" id="PF19916"/>
    </source>
</evidence>
<dbReference type="InterPro" id="IPR045450">
    <property type="entry name" value="VMAP_C"/>
</dbReference>
<name>A0AAE4CA72_9ACTN</name>
<accession>A0AAE4CA72</accession>
<gene>
    <name evidence="5" type="ORF">J2S41_001113</name>
</gene>
<feature type="compositionally biased region" description="Basic and acidic residues" evidence="1">
    <location>
        <begin position="173"/>
        <end position="194"/>
    </location>
</feature>
<dbReference type="InterPro" id="IPR035994">
    <property type="entry name" value="Nucleoside_phosphorylase_sf"/>
</dbReference>
<dbReference type="RefSeq" id="WP_310363900.1">
    <property type="nucleotide sequence ID" value="NZ_JAVDYB010000001.1"/>
</dbReference>
<evidence type="ECO:0000313" key="6">
    <source>
        <dbReference type="Proteomes" id="UP001183643"/>
    </source>
</evidence>
<evidence type="ECO:0000313" key="5">
    <source>
        <dbReference type="EMBL" id="MDR7274335.1"/>
    </source>
</evidence>
<feature type="domain" description="vWA-MoxR associated protein middle region 0" evidence="3">
    <location>
        <begin position="303"/>
        <end position="403"/>
    </location>
</feature>
<dbReference type="PANTHER" id="PTHR47705:SF1">
    <property type="entry name" value="PNP_UDP_1 DOMAIN-CONTAINING PROTEIN"/>
    <property type="match status" value="1"/>
</dbReference>
<keyword evidence="6" id="KW-1185">Reference proteome</keyword>
<evidence type="ECO:0000259" key="2">
    <source>
        <dbReference type="Pfam" id="PF01048"/>
    </source>
</evidence>
<dbReference type="Pfam" id="PF20028">
    <property type="entry name" value="VMAP-C"/>
    <property type="match status" value="1"/>
</dbReference>
<reference evidence="5" key="1">
    <citation type="submission" date="2023-07" db="EMBL/GenBank/DDBJ databases">
        <title>Sequencing the genomes of 1000 actinobacteria strains.</title>
        <authorList>
            <person name="Klenk H.-P."/>
        </authorList>
    </citation>
    <scope>NUCLEOTIDE SEQUENCE</scope>
    <source>
        <strain evidence="5">DSM 44707</strain>
    </source>
</reference>
<dbReference type="Pfam" id="PF19916">
    <property type="entry name" value="VMAP-M0"/>
    <property type="match status" value="1"/>
</dbReference>
<sequence length="676" mass="74765">MITALVVEGRAVADLLRGGHEFRYENDPQPYRVGMLASAVPDRPHHVALTVLLQDGTRHAASACADLLRTFPNVNCVILVGIGGGIPRRGQPDRHVRLGDIVVATEGVLDYRYVNREGPLERLRRWGGADGLSSPLRRALTELGMRAATAGEGWQRWLDPEVTPAAAGYPRPDPAHDRLTEDGHPVTHPSEEASGHVVGLPKVHVGLVASGDVLLRDEHERDRLAAEFPSLRAFEMEASGVTVATAARDNRWFMVRGITDYCDGQKNDVWHRYASYAAAAYVCALLEVCQPVFVQPWLRLPVRDRVVELLSRIPPGTDLRAIWSAAVPEIDCPATGDEMTALHAFDYLTQWNCAGDGLSPALTFVDALARSAAGAGVAAELRQWVDEQATATQADRALREWRERPPPAPPADPAGPCLVIEIEPDGIDRSLCQVGSYLQRKAGDWEPERGPSLHAPVSVAELDRAVPKLVDDVEQQRPWDAGTEPVIEFLLPAGLMNLPVEWWCAPSQRDIPLCVDYQVAMRSLERMREKPRLRFWRDRWSTLSARGGDGFYPGVHPRNADELHRWGVRLHRRRDVSSVALSGPPEEWPGRGELDYALQAGVPVILWDRRPKPTPESDEALAQLASEAGRDLPGRIEELRTQAAELPEEERTAHEGGYVALLWDDPNRLIPPVVEP</sequence>
<dbReference type="InterPro" id="IPR045555">
    <property type="entry name" value="VMAP-M0"/>
</dbReference>
<organism evidence="5 6">
    <name type="scientific">Catenuloplanes atrovinosus</name>
    <dbReference type="NCBI Taxonomy" id="137266"/>
    <lineage>
        <taxon>Bacteria</taxon>
        <taxon>Bacillati</taxon>
        <taxon>Actinomycetota</taxon>
        <taxon>Actinomycetes</taxon>
        <taxon>Micromonosporales</taxon>
        <taxon>Micromonosporaceae</taxon>
        <taxon>Catenuloplanes</taxon>
    </lineage>
</organism>
<proteinExistence type="predicted"/>
<comment type="caution">
    <text evidence="5">The sequence shown here is derived from an EMBL/GenBank/DDBJ whole genome shotgun (WGS) entry which is preliminary data.</text>
</comment>
<feature type="region of interest" description="Disordered" evidence="1">
    <location>
        <begin position="169"/>
        <end position="194"/>
    </location>
</feature>
<dbReference type="InterPro" id="IPR000845">
    <property type="entry name" value="Nucleoside_phosphorylase_d"/>
</dbReference>
<dbReference type="GO" id="GO:0009116">
    <property type="term" value="P:nucleoside metabolic process"/>
    <property type="evidence" value="ECO:0007669"/>
    <property type="project" value="InterPro"/>
</dbReference>
<dbReference type="AlphaFoldDB" id="A0AAE4CA72"/>
<protein>
    <submittedName>
        <fullName evidence="5">Nucleoside phosphorylase</fullName>
    </submittedName>
</protein>
<dbReference type="GO" id="GO:0003824">
    <property type="term" value="F:catalytic activity"/>
    <property type="evidence" value="ECO:0007669"/>
    <property type="project" value="InterPro"/>
</dbReference>
<dbReference type="EMBL" id="JAVDYB010000001">
    <property type="protein sequence ID" value="MDR7274335.1"/>
    <property type="molecule type" value="Genomic_DNA"/>
</dbReference>
<evidence type="ECO:0000256" key="1">
    <source>
        <dbReference type="SAM" id="MobiDB-lite"/>
    </source>
</evidence>
<evidence type="ECO:0000259" key="4">
    <source>
        <dbReference type="Pfam" id="PF20028"/>
    </source>
</evidence>
<feature type="domain" description="vWA-MoxR associated protein C-terminal" evidence="4">
    <location>
        <begin position="432"/>
        <end position="666"/>
    </location>
</feature>
<dbReference type="Gene3D" id="3.40.50.1580">
    <property type="entry name" value="Nucleoside phosphorylase domain"/>
    <property type="match status" value="1"/>
</dbReference>
<dbReference type="SUPFAM" id="SSF53167">
    <property type="entry name" value="Purine and uridine phosphorylases"/>
    <property type="match status" value="1"/>
</dbReference>
<dbReference type="PANTHER" id="PTHR47705">
    <property type="entry name" value="AGAP000321-PA"/>
    <property type="match status" value="1"/>
</dbReference>